<dbReference type="Gene3D" id="3.30.930.10">
    <property type="entry name" value="Bira Bifunctional Protein, Domain 2"/>
    <property type="match status" value="1"/>
</dbReference>
<keyword evidence="4" id="KW-0648">Protein biosynthesis</keyword>
<gene>
    <name evidence="7" type="ORF">SAMN04488069_103388</name>
</gene>
<evidence type="ECO:0000256" key="2">
    <source>
        <dbReference type="ARBA" id="ARBA00022741"/>
    </source>
</evidence>
<keyword evidence="5 7" id="KW-0030">Aminoacyl-tRNA synthetase</keyword>
<keyword evidence="8" id="KW-1185">Reference proteome</keyword>
<dbReference type="InterPro" id="IPR004364">
    <property type="entry name" value="Aa-tRNA-synt_II"/>
</dbReference>
<evidence type="ECO:0000256" key="3">
    <source>
        <dbReference type="ARBA" id="ARBA00022840"/>
    </source>
</evidence>
<evidence type="ECO:0000313" key="8">
    <source>
        <dbReference type="Proteomes" id="UP000199249"/>
    </source>
</evidence>
<dbReference type="Proteomes" id="UP000199249">
    <property type="component" value="Unassembled WGS sequence"/>
</dbReference>
<evidence type="ECO:0000313" key="7">
    <source>
        <dbReference type="EMBL" id="SDX84628.1"/>
    </source>
</evidence>
<evidence type="ECO:0000256" key="5">
    <source>
        <dbReference type="ARBA" id="ARBA00023146"/>
    </source>
</evidence>
<dbReference type="PANTHER" id="PTHR22594">
    <property type="entry name" value="ASPARTYL/LYSYL-TRNA SYNTHETASE"/>
    <property type="match status" value="1"/>
</dbReference>
<dbReference type="InterPro" id="IPR045864">
    <property type="entry name" value="aa-tRNA-synth_II/BPL/LPL"/>
</dbReference>
<dbReference type="SUPFAM" id="SSF55681">
    <property type="entry name" value="Class II aaRS and biotin synthetases"/>
    <property type="match status" value="1"/>
</dbReference>
<evidence type="ECO:0000259" key="6">
    <source>
        <dbReference type="Pfam" id="PF00152"/>
    </source>
</evidence>
<dbReference type="GO" id="GO:0004816">
    <property type="term" value="F:asparagine-tRNA ligase activity"/>
    <property type="evidence" value="ECO:0007669"/>
    <property type="project" value="TreeGrafter"/>
</dbReference>
<feature type="domain" description="Aminoacyl-tRNA synthetase class II (D/K/N)" evidence="6">
    <location>
        <begin position="19"/>
        <end position="336"/>
    </location>
</feature>
<evidence type="ECO:0000256" key="4">
    <source>
        <dbReference type="ARBA" id="ARBA00022917"/>
    </source>
</evidence>
<reference evidence="8" key="1">
    <citation type="submission" date="2016-10" db="EMBL/GenBank/DDBJ databases">
        <authorList>
            <person name="Varghese N."/>
            <person name="Submissions S."/>
        </authorList>
    </citation>
    <scope>NUCLEOTIDE SEQUENCE [LARGE SCALE GENOMIC DNA]</scope>
    <source>
        <strain evidence="8">CGMCC 1.8975</strain>
    </source>
</reference>
<sequence length="344" mass="38462">MNDNTTLAQQMVAAVPAASRNVNLSTDPKRMAVIKVWDAMFRGARKYVESEGFIGIHNMPHIVGVTGACENTDTLFTIDWYDGKKMFLPQSNQLYIEMLTQAIGGGRVYGEIQSFRKETKADNRRLAQFSLFEIEHVGDLDELLGHLSCIVAGAARQVAQDCPKELELFGRDAADLSNLTFKRLSYAHAIELLKTEGFPDLLWGDDLGAAEENRLTELMGPMFVTHYPADIKFFNMRNNADDPRVVNSSDLLLPLAGESAGSAEREFDADKLRHKLETSSMLEGLIRQGMKLSDFDWYLDFHKENDVKLHSGAGVGMARVAQFILGQTDIRDCVPFLINHENVI</sequence>
<dbReference type="GO" id="GO:0005524">
    <property type="term" value="F:ATP binding"/>
    <property type="evidence" value="ECO:0007669"/>
    <property type="project" value="UniProtKB-KW"/>
</dbReference>
<dbReference type="AlphaFoldDB" id="A0A1H3F2Q5"/>
<dbReference type="RefSeq" id="WP_092738691.1">
    <property type="nucleotide sequence ID" value="NZ_FNOV01000003.1"/>
</dbReference>
<proteinExistence type="predicted"/>
<keyword evidence="2" id="KW-0547">Nucleotide-binding</keyword>
<dbReference type="OrthoDB" id="864938at2"/>
<dbReference type="STRING" id="651662.SAMN04488069_103388"/>
<keyword evidence="3" id="KW-0067">ATP-binding</keyword>
<dbReference type="Pfam" id="PF00152">
    <property type="entry name" value="tRNA-synt_2"/>
    <property type="match status" value="1"/>
</dbReference>
<protein>
    <submittedName>
        <fullName evidence="7">Asparaginyl-tRNA synthetase</fullName>
    </submittedName>
</protein>
<keyword evidence="1" id="KW-0436">Ligase</keyword>
<accession>A0A1H3F2Q5</accession>
<evidence type="ECO:0000256" key="1">
    <source>
        <dbReference type="ARBA" id="ARBA00022598"/>
    </source>
</evidence>
<dbReference type="PANTHER" id="PTHR22594:SF34">
    <property type="entry name" value="ASPARAGINE--TRNA LIGASE, MITOCHONDRIAL-RELATED"/>
    <property type="match status" value="1"/>
</dbReference>
<organism evidence="7 8">
    <name type="scientific">Hymenobacter psychrophilus</name>
    <dbReference type="NCBI Taxonomy" id="651662"/>
    <lineage>
        <taxon>Bacteria</taxon>
        <taxon>Pseudomonadati</taxon>
        <taxon>Bacteroidota</taxon>
        <taxon>Cytophagia</taxon>
        <taxon>Cytophagales</taxon>
        <taxon>Hymenobacteraceae</taxon>
        <taxon>Hymenobacter</taxon>
    </lineage>
</organism>
<dbReference type="EMBL" id="FNOV01000003">
    <property type="protein sequence ID" value="SDX84628.1"/>
    <property type="molecule type" value="Genomic_DNA"/>
</dbReference>
<dbReference type="GO" id="GO:0006421">
    <property type="term" value="P:asparaginyl-tRNA aminoacylation"/>
    <property type="evidence" value="ECO:0007669"/>
    <property type="project" value="TreeGrafter"/>
</dbReference>
<name>A0A1H3F2Q5_9BACT</name>